<dbReference type="EMBL" id="CBTN010000038">
    <property type="protein sequence ID" value="CDH56528.1"/>
    <property type="molecule type" value="Genomic_DNA"/>
</dbReference>
<comment type="caution">
    <text evidence="6">The sequence shown here is derived from an EMBL/GenBank/DDBJ whole genome shotgun (WGS) entry which is preliminary data.</text>
</comment>
<feature type="active site" description="Proton donor" evidence="4">
    <location>
        <position position="332"/>
    </location>
</feature>
<dbReference type="Pfam" id="PF06441">
    <property type="entry name" value="EHN"/>
    <property type="match status" value="1"/>
</dbReference>
<dbReference type="Gene3D" id="3.40.50.1820">
    <property type="entry name" value="alpha/beta hydrolase"/>
    <property type="match status" value="1"/>
</dbReference>
<sequence length="485" mass="54555">MHVEPFEVPSFSPEQLSLLKDKLSKTTYPNELKEDVGWDYGAPTWAVEPVAKAWLEDYDWEVARAKMNQWHHYHGTLQGMKIHFIHERSSDPNAIPLLLLHGWPSTFYEFHNVIDDLRDGAFGGQAFHVIVPSLPGFGFSDPPTERGFGVAKNAALLNELMIELGYTSYLLQGGDWGAIIGKYMATRYKQNCKAFHTGLPFCLPPLPTPRNLLFHPFKIVKFFTSVLVGFDRVYGKGKTVLNGATFANAEWYYGCGYRAIQGTRPYTLAYGLTDSPLGLMAWMLEKYHEWTYHPAEKQDIEALPSTISTHDFLTQVSIYYLTNTMSSSIRIYYECLHQHEMFKVVIPRVEVPVAVSAFAHDISKLPQDWLEAATNLHQFSEYESGGHFPAMEEGEQLTKDIQRFGKLLRPSNTINPRIAYQPATIDQIPICNKDALFKLSASLGILSLYGHSCSSSSNSIIAKDIIWTSSLYACIAAAAAAVAFE</sequence>
<dbReference type="InterPro" id="IPR016292">
    <property type="entry name" value="Epoxide_hydrolase"/>
</dbReference>
<organism evidence="6 7">
    <name type="scientific">Lichtheimia corymbifera JMRC:FSU:9682</name>
    <dbReference type="NCBI Taxonomy" id="1263082"/>
    <lineage>
        <taxon>Eukaryota</taxon>
        <taxon>Fungi</taxon>
        <taxon>Fungi incertae sedis</taxon>
        <taxon>Mucoromycota</taxon>
        <taxon>Mucoromycotina</taxon>
        <taxon>Mucoromycetes</taxon>
        <taxon>Mucorales</taxon>
        <taxon>Lichtheimiaceae</taxon>
        <taxon>Lichtheimia</taxon>
    </lineage>
</organism>
<evidence type="ECO:0000313" key="6">
    <source>
        <dbReference type="EMBL" id="CDH56528.1"/>
    </source>
</evidence>
<dbReference type="PIRSF" id="PIRSF001112">
    <property type="entry name" value="Epoxide_hydrolase"/>
    <property type="match status" value="1"/>
</dbReference>
<dbReference type="VEuPathDB" id="FungiDB:LCOR_07562.1"/>
<dbReference type="OrthoDB" id="7130006at2759"/>
<comment type="similarity">
    <text evidence="1">Belongs to the peptidase S33 family.</text>
</comment>
<protein>
    <submittedName>
        <fullName evidence="6">Epoxide hydrolase</fullName>
    </submittedName>
</protein>
<dbReference type="InterPro" id="IPR010497">
    <property type="entry name" value="Epoxide_hydro_N"/>
</dbReference>
<evidence type="ECO:0000256" key="2">
    <source>
        <dbReference type="ARBA" id="ARBA00022797"/>
    </source>
</evidence>
<proteinExistence type="inferred from homology"/>
<evidence type="ECO:0000256" key="1">
    <source>
        <dbReference type="ARBA" id="ARBA00010088"/>
    </source>
</evidence>
<dbReference type="PRINTS" id="PR00412">
    <property type="entry name" value="EPOXHYDRLASE"/>
</dbReference>
<dbReference type="Proteomes" id="UP000027586">
    <property type="component" value="Unassembled WGS sequence"/>
</dbReference>
<evidence type="ECO:0000259" key="5">
    <source>
        <dbReference type="Pfam" id="PF06441"/>
    </source>
</evidence>
<dbReference type="PANTHER" id="PTHR21661:SF35">
    <property type="entry name" value="EPOXIDE HYDROLASE"/>
    <property type="match status" value="1"/>
</dbReference>
<keyword evidence="7" id="KW-1185">Reference proteome</keyword>
<evidence type="ECO:0000256" key="4">
    <source>
        <dbReference type="PIRSR" id="PIRSR001112-1"/>
    </source>
</evidence>
<dbReference type="GO" id="GO:0097176">
    <property type="term" value="P:epoxide metabolic process"/>
    <property type="evidence" value="ECO:0007669"/>
    <property type="project" value="TreeGrafter"/>
</dbReference>
<feature type="active site" description="Nucleophile" evidence="4">
    <location>
        <position position="175"/>
    </location>
</feature>
<dbReference type="STRING" id="1263082.A0A068S2F7"/>
<accession>A0A068S2F7</accession>
<reference evidence="6" key="1">
    <citation type="submission" date="2013-08" db="EMBL/GenBank/DDBJ databases">
        <title>Gene expansion shapes genome architecture in the human pathogen Lichtheimia corymbifera: an evolutionary genomics analysis in the ancient terrestrial Mucorales (Mucoromycotina).</title>
        <authorList>
            <person name="Schwartze V.U."/>
            <person name="Winter S."/>
            <person name="Shelest E."/>
            <person name="Marcet-Houben M."/>
            <person name="Horn F."/>
            <person name="Wehner S."/>
            <person name="Hoffmann K."/>
            <person name="Riege K."/>
            <person name="Sammeth M."/>
            <person name="Nowrousian M."/>
            <person name="Valiante V."/>
            <person name="Linde J."/>
            <person name="Jacobsen I.D."/>
            <person name="Marz M."/>
            <person name="Brakhage A.A."/>
            <person name="Gabaldon T."/>
            <person name="Bocker S."/>
            <person name="Voigt K."/>
        </authorList>
    </citation>
    <scope>NUCLEOTIDE SEQUENCE [LARGE SCALE GENOMIC DNA]</scope>
    <source>
        <strain evidence="6">FSU 9682</strain>
    </source>
</reference>
<gene>
    <name evidence="6" type="ORF">LCOR_07562.1</name>
</gene>
<dbReference type="PANTHER" id="PTHR21661">
    <property type="entry name" value="EPOXIDE HYDROLASE 1-RELATED"/>
    <property type="match status" value="1"/>
</dbReference>
<keyword evidence="3 6" id="KW-0378">Hydrolase</keyword>
<dbReference type="InterPro" id="IPR029058">
    <property type="entry name" value="AB_hydrolase_fold"/>
</dbReference>
<evidence type="ECO:0000313" key="7">
    <source>
        <dbReference type="Proteomes" id="UP000027586"/>
    </source>
</evidence>
<dbReference type="InterPro" id="IPR000639">
    <property type="entry name" value="Epox_hydrolase-like"/>
</dbReference>
<dbReference type="AlphaFoldDB" id="A0A068S2F7"/>
<dbReference type="GO" id="GO:0004301">
    <property type="term" value="F:epoxide hydrolase activity"/>
    <property type="evidence" value="ECO:0007669"/>
    <property type="project" value="TreeGrafter"/>
</dbReference>
<evidence type="ECO:0000256" key="3">
    <source>
        <dbReference type="ARBA" id="ARBA00022801"/>
    </source>
</evidence>
<name>A0A068S2F7_9FUNG</name>
<dbReference type="SUPFAM" id="SSF53474">
    <property type="entry name" value="alpha/beta-Hydrolases"/>
    <property type="match status" value="1"/>
</dbReference>
<feature type="active site" description="Proton acceptor" evidence="4">
    <location>
        <position position="387"/>
    </location>
</feature>
<keyword evidence="2" id="KW-0058">Aromatic hydrocarbons catabolism</keyword>
<feature type="domain" description="Epoxide hydrolase N-terminal" evidence="5">
    <location>
        <begin position="4"/>
        <end position="110"/>
    </location>
</feature>